<evidence type="ECO:0000313" key="3">
    <source>
        <dbReference type="Ensembl" id="ENSECRP00000024676.1"/>
    </source>
</evidence>
<reference evidence="3" key="1">
    <citation type="submission" date="2021-06" db="EMBL/GenBank/DDBJ databases">
        <authorList>
            <consortium name="Wellcome Sanger Institute Data Sharing"/>
        </authorList>
    </citation>
    <scope>NUCLEOTIDE SEQUENCE [LARGE SCALE GENOMIC DNA]</scope>
</reference>
<dbReference type="GeneTree" id="ENSGT01120000277052"/>
<sequence length="264" mass="30076">KILRCNENFDVQIFIVMEFYLYFVMFKFLGGAWKLVTTTRVGGSPESFAGKLEQLLKDEGMTMDDVQALYMCDKSGQSNPESIIRVVGELIGKTVRPSNENNAYRCLRVFSGVSPTPAGEESLDVWADQARLMVEECDSSDKEKQRRLIESLKGVANPDAQPAEYIEAIENIFRKTESGEDLYITFRMLLVRKGGLSADLADKAWVEQLLRGATESELLLLHLRLRQRKQNPPSFLKLLTEIHEEEECEERRQQSSLCTKQPRG</sequence>
<reference evidence="3" key="2">
    <citation type="submission" date="2025-08" db="UniProtKB">
        <authorList>
            <consortium name="Ensembl"/>
        </authorList>
    </citation>
    <scope>IDENTIFICATION</scope>
</reference>
<dbReference type="Ensembl" id="ENSECRT00000025212.1">
    <property type="protein sequence ID" value="ENSECRP00000024676.1"/>
    <property type="gene ID" value="ENSECRG00000016695.1"/>
</dbReference>
<keyword evidence="1" id="KW-1133">Transmembrane helix</keyword>
<reference evidence="3" key="3">
    <citation type="submission" date="2025-09" db="UniProtKB">
        <authorList>
            <consortium name="Ensembl"/>
        </authorList>
    </citation>
    <scope>IDENTIFICATION</scope>
</reference>
<proteinExistence type="predicted"/>
<evidence type="ECO:0000256" key="1">
    <source>
        <dbReference type="SAM" id="Phobius"/>
    </source>
</evidence>
<organism evidence="3 4">
    <name type="scientific">Erpetoichthys calabaricus</name>
    <name type="common">Rope fish</name>
    <name type="synonym">Calamoichthys calabaricus</name>
    <dbReference type="NCBI Taxonomy" id="27687"/>
    <lineage>
        <taxon>Eukaryota</taxon>
        <taxon>Metazoa</taxon>
        <taxon>Chordata</taxon>
        <taxon>Craniata</taxon>
        <taxon>Vertebrata</taxon>
        <taxon>Euteleostomi</taxon>
        <taxon>Actinopterygii</taxon>
        <taxon>Polypteriformes</taxon>
        <taxon>Polypteridae</taxon>
        <taxon>Erpetoichthys</taxon>
    </lineage>
</organism>
<evidence type="ECO:0000313" key="4">
    <source>
        <dbReference type="Proteomes" id="UP000694620"/>
    </source>
</evidence>
<dbReference type="Proteomes" id="UP000694620">
    <property type="component" value="Chromosome 8"/>
</dbReference>
<feature type="transmembrane region" description="Helical" evidence="1">
    <location>
        <begin position="12"/>
        <end position="30"/>
    </location>
</feature>
<feature type="domain" description="Paraneoplastic antigen Ma-like C-terminal" evidence="2">
    <location>
        <begin position="110"/>
        <end position="187"/>
    </location>
</feature>
<keyword evidence="1" id="KW-0812">Transmembrane</keyword>
<keyword evidence="4" id="KW-1185">Reference proteome</keyword>
<keyword evidence="1" id="KW-0472">Membrane</keyword>
<evidence type="ECO:0000259" key="2">
    <source>
        <dbReference type="Pfam" id="PF14893"/>
    </source>
</evidence>
<dbReference type="Pfam" id="PF14893">
    <property type="entry name" value="PNMA"/>
    <property type="match status" value="2"/>
</dbReference>
<dbReference type="PANTHER" id="PTHR23095">
    <property type="entry name" value="PARANEOPLASTIC ANTIGEN"/>
    <property type="match status" value="1"/>
</dbReference>
<protein>
    <recommendedName>
        <fullName evidence="2">Paraneoplastic antigen Ma-like C-terminal domain-containing protein</fullName>
    </recommendedName>
</protein>
<accession>A0A8C4SYS7</accession>
<dbReference type="AlphaFoldDB" id="A0A8C4SYS7"/>
<dbReference type="InterPro" id="IPR048270">
    <property type="entry name" value="PNMA_C"/>
</dbReference>
<dbReference type="PANTHER" id="PTHR23095:SF51">
    <property type="entry name" value="PARANEOPLASTIC ANTIGEN MA1 HOMOLOG-RELATED"/>
    <property type="match status" value="1"/>
</dbReference>
<feature type="domain" description="Paraneoplastic antigen Ma-like C-terminal" evidence="2">
    <location>
        <begin position="190"/>
        <end position="239"/>
    </location>
</feature>
<dbReference type="InterPro" id="IPR026523">
    <property type="entry name" value="PNMA"/>
</dbReference>
<name>A0A8C4SYS7_ERPCA</name>